<feature type="domain" description="FAS1" evidence="1">
    <location>
        <begin position="37"/>
        <end position="186"/>
    </location>
</feature>
<dbReference type="EMBL" id="QFFJ01000001">
    <property type="protein sequence ID" value="RBL91382.1"/>
    <property type="molecule type" value="Genomic_DNA"/>
</dbReference>
<dbReference type="InterPro" id="IPR000782">
    <property type="entry name" value="FAS1_domain"/>
</dbReference>
<evidence type="ECO:0000313" key="2">
    <source>
        <dbReference type="EMBL" id="RBL91382.1"/>
    </source>
</evidence>
<comment type="caution">
    <text evidence="2">The sequence shown here is derived from an EMBL/GenBank/DDBJ whole genome shotgun (WGS) entry which is preliminary data.</text>
</comment>
<name>A0A365XYE9_9BACT</name>
<dbReference type="OrthoDB" id="642764at2"/>
<dbReference type="PANTHER" id="PTHR10900">
    <property type="entry name" value="PERIOSTIN-RELATED"/>
    <property type="match status" value="1"/>
</dbReference>
<organism evidence="2 3">
    <name type="scientific">Chitinophaga flava</name>
    <dbReference type="NCBI Taxonomy" id="2259036"/>
    <lineage>
        <taxon>Bacteria</taxon>
        <taxon>Pseudomonadati</taxon>
        <taxon>Bacteroidota</taxon>
        <taxon>Chitinophagia</taxon>
        <taxon>Chitinophagales</taxon>
        <taxon>Chitinophagaceae</taxon>
        <taxon>Chitinophaga</taxon>
    </lineage>
</organism>
<dbReference type="PROSITE" id="PS50213">
    <property type="entry name" value="FAS1"/>
    <property type="match status" value="2"/>
</dbReference>
<sequence length="386" mass="43351">MKFFIYTMTLSMLFFSACRLKDAQVTPVGEPLPYNGPSQTVKQILDGSGFTIYKAIWKKVNMDSVMADNGSQAYTLLVPADDAFTKAGMTLNTVNTMPVADLDSLLFYHVVDTWLSGDQLKTLTGSNAMRSLLTRGDLPNYSDRFPYYYYQYLGLHDGKLVINGKPHPLKTMEGTNGTLYVLDEVLKKPEKDMIDYLKNNPDFSMLMEACRINDSIYRLNWGSQGFTQLLSTDARSKQFTFFAPTNQAFQKAGFNTVDDLRKRALRWPVGYQHYDENGYYVTPYTSLDSMFLANHLDYSGATQAEYPLQLFSNDLMDNPALANYLIKAGSLAHPPSQYIRLVFTSSAAGIMVRQLNSPSPAVPLATTDLLFRNGVIHVINDGMLMP</sequence>
<dbReference type="PANTHER" id="PTHR10900:SF77">
    <property type="entry name" value="FI19380P1"/>
    <property type="match status" value="1"/>
</dbReference>
<dbReference type="InterPro" id="IPR036378">
    <property type="entry name" value="FAS1_dom_sf"/>
</dbReference>
<dbReference type="AlphaFoldDB" id="A0A365XYE9"/>
<dbReference type="Proteomes" id="UP000253410">
    <property type="component" value="Unassembled WGS sequence"/>
</dbReference>
<dbReference type="RefSeq" id="WP_113613979.1">
    <property type="nucleotide sequence ID" value="NZ_QFFJ01000001.1"/>
</dbReference>
<dbReference type="InterPro" id="IPR050904">
    <property type="entry name" value="Adhesion/Biosynth-related"/>
</dbReference>
<gene>
    <name evidence="2" type="ORF">DF182_01815</name>
</gene>
<dbReference type="PROSITE" id="PS51257">
    <property type="entry name" value="PROKAR_LIPOPROTEIN"/>
    <property type="match status" value="1"/>
</dbReference>
<evidence type="ECO:0000313" key="3">
    <source>
        <dbReference type="Proteomes" id="UP000253410"/>
    </source>
</evidence>
<dbReference type="Gene3D" id="2.30.180.10">
    <property type="entry name" value="FAS1 domain"/>
    <property type="match status" value="2"/>
</dbReference>
<proteinExistence type="predicted"/>
<protein>
    <recommendedName>
        <fullName evidence="1">FAS1 domain-containing protein</fullName>
    </recommendedName>
</protein>
<dbReference type="Pfam" id="PF02469">
    <property type="entry name" value="Fasciclin"/>
    <property type="match status" value="1"/>
</dbReference>
<evidence type="ECO:0000259" key="1">
    <source>
        <dbReference type="PROSITE" id="PS50213"/>
    </source>
</evidence>
<reference evidence="2 3" key="1">
    <citation type="submission" date="2018-05" db="EMBL/GenBank/DDBJ databases">
        <title>Chitinophaga sp. K3CV102501T nov., isolated from isolated from a monsoon evergreen broad-leaved forest soil.</title>
        <authorList>
            <person name="Lv Y."/>
        </authorList>
    </citation>
    <scope>NUCLEOTIDE SEQUENCE [LARGE SCALE GENOMIC DNA]</scope>
    <source>
        <strain evidence="2 3">GDMCC 1.1325</strain>
    </source>
</reference>
<dbReference type="GO" id="GO:0005615">
    <property type="term" value="C:extracellular space"/>
    <property type="evidence" value="ECO:0007669"/>
    <property type="project" value="TreeGrafter"/>
</dbReference>
<feature type="domain" description="FAS1" evidence="1">
    <location>
        <begin position="190"/>
        <end position="383"/>
    </location>
</feature>
<dbReference type="SUPFAM" id="SSF82153">
    <property type="entry name" value="FAS1 domain"/>
    <property type="match status" value="2"/>
</dbReference>
<keyword evidence="3" id="KW-1185">Reference proteome</keyword>
<accession>A0A365XYE9</accession>